<keyword evidence="4" id="KW-0206">Cytoskeleton</keyword>
<name>G0MG18_CAEBE</name>
<dbReference type="PANTHER" id="PTHR21567">
    <property type="entry name" value="CLASP"/>
    <property type="match status" value="1"/>
</dbReference>
<dbReference type="GO" id="GO:0090307">
    <property type="term" value="P:mitotic spindle assembly"/>
    <property type="evidence" value="ECO:0007669"/>
    <property type="project" value="TreeGrafter"/>
</dbReference>
<feature type="compositionally biased region" description="Polar residues" evidence="7">
    <location>
        <begin position="623"/>
        <end position="633"/>
    </location>
</feature>
<feature type="coiled-coil region" evidence="6">
    <location>
        <begin position="743"/>
        <end position="770"/>
    </location>
</feature>
<evidence type="ECO:0000313" key="9">
    <source>
        <dbReference type="EMBL" id="EGT56702.1"/>
    </source>
</evidence>
<dbReference type="GO" id="GO:0045180">
    <property type="term" value="C:basal cortex"/>
    <property type="evidence" value="ECO:0007669"/>
    <property type="project" value="TreeGrafter"/>
</dbReference>
<dbReference type="InterPro" id="IPR011989">
    <property type="entry name" value="ARM-like"/>
</dbReference>
<feature type="compositionally biased region" description="Polar residues" evidence="7">
    <location>
        <begin position="679"/>
        <end position="692"/>
    </location>
</feature>
<keyword evidence="3" id="KW-0677">Repeat</keyword>
<dbReference type="GO" id="GO:0000776">
    <property type="term" value="C:kinetochore"/>
    <property type="evidence" value="ECO:0007669"/>
    <property type="project" value="TreeGrafter"/>
</dbReference>
<sequence>MDTNWLYVLLQKSTADPLERLKLGNVILNEVSQRKVSPHPKLVNDFLDVMSGWLTGSNFKVSTIGLEILDAALRTSPEVLASYYFDRLAVLIERMGDAKVQVREMAVNLCLQLAYLENSSPVMLLDRLCVPGTGFEHKQWLVKVGSLNILREFLSSSFALVIQQAITLIPQLCRLTNDPNSEVRDAATSCLVDLMVFGGKPIVAKIAGTRLINEQKMTTLIQRYETTVATRGDLPPKHSIPMETSTTTQLAPNRNSLLRRSLRSPAKIIHPSASTTSFTSSARLSTPPRTSAPPISPSSVVSPLSLPSQSNGGGGQMSRSRDLARSSLRAPAGVSLSRYRSSSCAPGAQCAITIDDFKKAFSAVPKISIYSNTDVRDKLDLAKTVLQNGNEDWSKRANQLKLIRSVILNSDESIDRRLLISLVNELADALEFSIRDLRSQIVREAGITCSFLFETFGMEVRSVAEAVMPAALAQVAVSTKIIASSAATLTVFIVKKIQSRQIFTTLSELTNSKSKEQRRHLADLLDTLISSWDQKNKQQIIKNIAQLVQNAICDADGETRVAGRKAYGKLEQFHAAAADQIFKELDPAKQKMLRDGVSSSSSSLNSDRENNNQKAQQNQQQNISQKFLSQRSASAVDKSQGLSVFAKPQTPSRPTAMPMNSRLPKSSTSTSFSAVRSSGYGQQQAPLRSKTPSDGFGGNSTSMYHGQYSNGNQKSSSSSPSTSTHQTPIQRVASNLGSNSFVASLTQEQASSLQNAMDTAKDEMNKTNEDDEFLLGEVRKTPPKESVQRSYNNNSPYLNGSGSNGGSVGSNGSIQSVEHILKACTSSSVHEKRDAISNLLQLVSDRNLDPLECKNIGDTLSRLLAEGNNTLILSILEVITLFVKFHYKKLENWLKLILGKLFTKMGADALPNVKSALASTQKMFLVKFDPSIQLKAVCEFMVDPVHLLAPKARLALLEYICLLFEEIWPEDPRCLERETKLDTDYTRAAVKKMFAWMFDPRVGAILMPACERLVCALFALNAADFTMIFGDLPQDCRDWAYRILQLNGQQQSIQRTMVAEKMKEEAVQNYSNYSNNNYKPCPLNEPIEKPSILKSTYATFEATPPKPKVEFSGSTEFRKSTVHLTKNHIEQAAYIRNQLDAMREFDRPERLNEAMANLHGMMCEGSFTLWNQFFDELLDTIYQILSTFSQSIRKKLALRILQKMCTAQATKLHDSTEVAISKVLQCACTSDDNSMSVAAESCLRVLATHLPLPRIVQISKRTLNQDDDDQRGVLILKMLTKMFEDIDIDELNMICDDVAPHIVAAYDAKSSTVRKCAVYALVALDKRIGRPRMQPHLRNLNPSKLNLIDLYVDRAKSSESGASSN</sequence>
<dbReference type="Gene3D" id="1.25.10.10">
    <property type="entry name" value="Leucine-rich Repeat Variant"/>
    <property type="match status" value="4"/>
</dbReference>
<feature type="region of interest" description="Disordered" evidence="7">
    <location>
        <begin position="592"/>
        <end position="728"/>
    </location>
</feature>
<dbReference type="GO" id="GO:0005815">
    <property type="term" value="C:microtubule organizing center"/>
    <property type="evidence" value="ECO:0007669"/>
    <property type="project" value="TreeGrafter"/>
</dbReference>
<feature type="compositionally biased region" description="Low complexity" evidence="7">
    <location>
        <begin position="297"/>
        <end position="310"/>
    </location>
</feature>
<dbReference type="InParanoid" id="G0MG18"/>
<dbReference type="GO" id="GO:0030953">
    <property type="term" value="P:astral microtubule organization"/>
    <property type="evidence" value="ECO:0007669"/>
    <property type="project" value="EnsemblMetazoa"/>
</dbReference>
<dbReference type="InterPro" id="IPR034085">
    <property type="entry name" value="TOG"/>
</dbReference>
<dbReference type="Proteomes" id="UP000008068">
    <property type="component" value="Unassembled WGS sequence"/>
</dbReference>
<feature type="region of interest" description="Disordered" evidence="7">
    <location>
        <begin position="269"/>
        <end position="326"/>
    </location>
</feature>
<dbReference type="HOGENOM" id="CLU_005060_1_0_1"/>
<feature type="domain" description="TOG" evidence="8">
    <location>
        <begin position="368"/>
        <end position="606"/>
    </location>
</feature>
<feature type="region of interest" description="Disordered" evidence="7">
    <location>
        <begin position="783"/>
        <end position="809"/>
    </location>
</feature>
<feature type="compositionally biased region" description="Low complexity" evidence="7">
    <location>
        <begin position="715"/>
        <end position="724"/>
    </location>
</feature>
<dbReference type="InterPro" id="IPR021133">
    <property type="entry name" value="HEAT_type_2"/>
</dbReference>
<dbReference type="OMA" id="VCSDDKH"/>
<dbReference type="GO" id="GO:0005881">
    <property type="term" value="C:cytoplasmic microtubule"/>
    <property type="evidence" value="ECO:0007669"/>
    <property type="project" value="TreeGrafter"/>
</dbReference>
<feature type="compositionally biased region" description="Low complexity" evidence="7">
    <location>
        <begin position="661"/>
        <end position="678"/>
    </location>
</feature>
<reference evidence="10" key="1">
    <citation type="submission" date="2011-07" db="EMBL/GenBank/DDBJ databases">
        <authorList>
            <consortium name="Caenorhabditis brenneri Sequencing and Analysis Consortium"/>
            <person name="Wilson R.K."/>
        </authorList>
    </citation>
    <scope>NUCLEOTIDE SEQUENCE [LARGE SCALE GENOMIC DNA]</scope>
    <source>
        <strain evidence="10">PB2801</strain>
    </source>
</reference>
<dbReference type="GO" id="GO:0072686">
    <property type="term" value="C:mitotic spindle"/>
    <property type="evidence" value="ECO:0007669"/>
    <property type="project" value="TreeGrafter"/>
</dbReference>
<dbReference type="FunCoup" id="G0MG18">
    <property type="interactions" value="2495"/>
</dbReference>
<feature type="compositionally biased region" description="Low complexity" evidence="7">
    <location>
        <begin position="792"/>
        <end position="801"/>
    </location>
</feature>
<dbReference type="EMBL" id="GL379793">
    <property type="protein sequence ID" value="EGT56702.1"/>
    <property type="molecule type" value="Genomic_DNA"/>
</dbReference>
<evidence type="ECO:0000259" key="8">
    <source>
        <dbReference type="SMART" id="SM01349"/>
    </source>
</evidence>
<feature type="domain" description="TOG" evidence="8">
    <location>
        <begin position="4"/>
        <end position="233"/>
    </location>
</feature>
<keyword evidence="2" id="KW-0963">Cytoplasm</keyword>
<dbReference type="InterPro" id="IPR024395">
    <property type="entry name" value="CLASP_N_dom"/>
</dbReference>
<evidence type="ECO:0000256" key="6">
    <source>
        <dbReference type="SAM" id="Coils"/>
    </source>
</evidence>
<feature type="region of interest" description="Disordered" evidence="7">
    <location>
        <begin position="231"/>
        <end position="255"/>
    </location>
</feature>
<gene>
    <name evidence="9" type="primary">Cbn-cls-1</name>
    <name evidence="9" type="ORF">CAEBREN_19141</name>
</gene>
<dbReference type="GO" id="GO:0008017">
    <property type="term" value="F:microtubule binding"/>
    <property type="evidence" value="ECO:0007669"/>
    <property type="project" value="TreeGrafter"/>
</dbReference>
<proteinExistence type="predicted"/>
<dbReference type="SUPFAM" id="SSF48371">
    <property type="entry name" value="ARM repeat"/>
    <property type="match status" value="1"/>
</dbReference>
<feature type="compositionally biased region" description="Low complexity" evidence="7">
    <location>
        <begin position="269"/>
        <end position="286"/>
    </location>
</feature>
<evidence type="ECO:0000313" key="10">
    <source>
        <dbReference type="Proteomes" id="UP000008068"/>
    </source>
</evidence>
<keyword evidence="10" id="KW-1185">Reference proteome</keyword>
<dbReference type="GO" id="GO:0005876">
    <property type="term" value="C:spindle microtubule"/>
    <property type="evidence" value="ECO:0007669"/>
    <property type="project" value="TreeGrafter"/>
</dbReference>
<feature type="compositionally biased region" description="Polar residues" evidence="7">
    <location>
        <begin position="699"/>
        <end position="714"/>
    </location>
</feature>
<dbReference type="InterPro" id="IPR016024">
    <property type="entry name" value="ARM-type_fold"/>
</dbReference>
<dbReference type="SMART" id="SM01349">
    <property type="entry name" value="TOG"/>
    <property type="match status" value="3"/>
</dbReference>
<evidence type="ECO:0000256" key="4">
    <source>
        <dbReference type="ARBA" id="ARBA00023212"/>
    </source>
</evidence>
<feature type="repeat" description="HEAT" evidence="5">
    <location>
        <begin position="168"/>
        <end position="205"/>
    </location>
</feature>
<keyword evidence="6" id="KW-0175">Coiled coil</keyword>
<dbReference type="GO" id="GO:0040001">
    <property type="term" value="P:establishment of mitotic spindle localization"/>
    <property type="evidence" value="ECO:0007669"/>
    <property type="project" value="EnsemblMetazoa"/>
</dbReference>
<dbReference type="eggNOG" id="KOG2956">
    <property type="taxonomic scope" value="Eukaryota"/>
</dbReference>
<dbReference type="PANTHER" id="PTHR21567:SF56">
    <property type="entry name" value="PROTEIN CLASP-1"/>
    <property type="match status" value="1"/>
</dbReference>
<evidence type="ECO:0000256" key="5">
    <source>
        <dbReference type="PROSITE-ProRule" id="PRU00103"/>
    </source>
</evidence>
<protein>
    <submittedName>
        <fullName evidence="9">CBN-CLS-1 protein</fullName>
    </submittedName>
</protein>
<evidence type="ECO:0000256" key="2">
    <source>
        <dbReference type="ARBA" id="ARBA00022490"/>
    </source>
</evidence>
<organism evidence="10">
    <name type="scientific">Caenorhabditis brenneri</name>
    <name type="common">Nematode worm</name>
    <dbReference type="NCBI Taxonomy" id="135651"/>
    <lineage>
        <taxon>Eukaryota</taxon>
        <taxon>Metazoa</taxon>
        <taxon>Ecdysozoa</taxon>
        <taxon>Nematoda</taxon>
        <taxon>Chromadorea</taxon>
        <taxon>Rhabditida</taxon>
        <taxon>Rhabditina</taxon>
        <taxon>Rhabditomorpha</taxon>
        <taxon>Rhabditoidea</taxon>
        <taxon>Rhabditidae</taxon>
        <taxon>Peloderinae</taxon>
        <taxon>Caenorhabditis</taxon>
    </lineage>
</organism>
<evidence type="ECO:0000256" key="7">
    <source>
        <dbReference type="SAM" id="MobiDB-lite"/>
    </source>
</evidence>
<dbReference type="PROSITE" id="PS50077">
    <property type="entry name" value="HEAT_REPEAT"/>
    <property type="match status" value="1"/>
</dbReference>
<feature type="compositionally biased region" description="Low complexity" evidence="7">
    <location>
        <begin position="612"/>
        <end position="622"/>
    </location>
</feature>
<dbReference type="Pfam" id="PF12348">
    <property type="entry name" value="CLASP_N"/>
    <property type="match status" value="1"/>
</dbReference>
<feature type="domain" description="TOG" evidence="8">
    <location>
        <begin position="1132"/>
        <end position="1361"/>
    </location>
</feature>
<dbReference type="Pfam" id="PF24987">
    <property type="entry name" value="HEAT_EF3_N"/>
    <property type="match status" value="1"/>
</dbReference>
<dbReference type="GO" id="GO:0051231">
    <property type="term" value="P:spindle elongation"/>
    <property type="evidence" value="ECO:0007669"/>
    <property type="project" value="EnsemblMetazoa"/>
</dbReference>
<evidence type="ECO:0000256" key="3">
    <source>
        <dbReference type="ARBA" id="ARBA00022737"/>
    </source>
</evidence>
<comment type="subcellular location">
    <subcellularLocation>
        <location evidence="1">Cytoplasm</location>
        <location evidence="1">Cytoskeleton</location>
    </subcellularLocation>
</comment>
<dbReference type="STRING" id="135651.G0MG18"/>
<evidence type="ECO:0000256" key="1">
    <source>
        <dbReference type="ARBA" id="ARBA00004245"/>
    </source>
</evidence>
<accession>G0MG18</accession>
<dbReference type="OrthoDB" id="46159at2759"/>
<dbReference type="GO" id="GO:0031117">
    <property type="term" value="P:positive regulation of microtubule depolymerization"/>
    <property type="evidence" value="ECO:0007669"/>
    <property type="project" value="EnsemblMetazoa"/>
</dbReference>